<protein>
    <recommendedName>
        <fullName evidence="1">RNase H type-1 domain-containing protein</fullName>
    </recommendedName>
</protein>
<comment type="caution">
    <text evidence="2">The sequence shown here is derived from an EMBL/GenBank/DDBJ whole genome shotgun (WGS) entry which is preliminary data.</text>
</comment>
<dbReference type="GO" id="GO:0004523">
    <property type="term" value="F:RNA-DNA hybrid ribonuclease activity"/>
    <property type="evidence" value="ECO:0007669"/>
    <property type="project" value="InterPro"/>
</dbReference>
<dbReference type="Proteomes" id="UP000593574">
    <property type="component" value="Unassembled WGS sequence"/>
</dbReference>
<sequence length="53" mass="5933">KDVIFKIEARAILEGLCLAWEKGFRHLELECDNAFLVNMSLAGGATDGIRFIH</sequence>
<dbReference type="InterPro" id="IPR002156">
    <property type="entry name" value="RNaseH_domain"/>
</dbReference>
<evidence type="ECO:0000259" key="1">
    <source>
        <dbReference type="Pfam" id="PF13456"/>
    </source>
</evidence>
<dbReference type="Pfam" id="PF13456">
    <property type="entry name" value="RVT_3"/>
    <property type="match status" value="1"/>
</dbReference>
<reference evidence="2 3" key="1">
    <citation type="journal article" date="2019" name="Genome Biol. Evol.">
        <title>Insights into the evolution of the New World diploid cottons (Gossypium, subgenus Houzingenia) based on genome sequencing.</title>
        <authorList>
            <person name="Grover C.E."/>
            <person name="Arick M.A. 2nd"/>
            <person name="Thrash A."/>
            <person name="Conover J.L."/>
            <person name="Sanders W.S."/>
            <person name="Peterson D.G."/>
            <person name="Frelichowski J.E."/>
            <person name="Scheffler J.A."/>
            <person name="Scheffler B.E."/>
            <person name="Wendel J.F."/>
        </authorList>
    </citation>
    <scope>NUCLEOTIDE SEQUENCE [LARGE SCALE GENOMIC DNA]</scope>
    <source>
        <strain evidence="2">4</strain>
        <tissue evidence="2">Leaf</tissue>
    </source>
</reference>
<proteinExistence type="predicted"/>
<dbReference type="EMBL" id="JABEZV010000013">
    <property type="protein sequence ID" value="MBA0727900.1"/>
    <property type="molecule type" value="Genomic_DNA"/>
</dbReference>
<evidence type="ECO:0000313" key="3">
    <source>
        <dbReference type="Proteomes" id="UP000593574"/>
    </source>
</evidence>
<feature type="domain" description="RNase H type-1" evidence="1">
    <location>
        <begin position="8"/>
        <end position="38"/>
    </location>
</feature>
<evidence type="ECO:0000313" key="2">
    <source>
        <dbReference type="EMBL" id="MBA0727900.1"/>
    </source>
</evidence>
<dbReference type="AlphaFoldDB" id="A0A7J9AV71"/>
<dbReference type="GO" id="GO:0003676">
    <property type="term" value="F:nucleic acid binding"/>
    <property type="evidence" value="ECO:0007669"/>
    <property type="project" value="InterPro"/>
</dbReference>
<name>A0A7J9AV71_9ROSI</name>
<accession>A0A7J9AV71</accession>
<gene>
    <name evidence="2" type="ORF">Golax_000848</name>
</gene>
<keyword evidence="3" id="KW-1185">Reference proteome</keyword>
<feature type="non-terminal residue" evidence="2">
    <location>
        <position position="1"/>
    </location>
</feature>
<organism evidence="2 3">
    <name type="scientific">Gossypium laxum</name>
    <dbReference type="NCBI Taxonomy" id="34288"/>
    <lineage>
        <taxon>Eukaryota</taxon>
        <taxon>Viridiplantae</taxon>
        <taxon>Streptophyta</taxon>
        <taxon>Embryophyta</taxon>
        <taxon>Tracheophyta</taxon>
        <taxon>Spermatophyta</taxon>
        <taxon>Magnoliopsida</taxon>
        <taxon>eudicotyledons</taxon>
        <taxon>Gunneridae</taxon>
        <taxon>Pentapetalae</taxon>
        <taxon>rosids</taxon>
        <taxon>malvids</taxon>
        <taxon>Malvales</taxon>
        <taxon>Malvaceae</taxon>
        <taxon>Malvoideae</taxon>
        <taxon>Gossypium</taxon>
    </lineage>
</organism>